<evidence type="ECO:0000256" key="6">
    <source>
        <dbReference type="ARBA" id="ARBA00023102"/>
    </source>
</evidence>
<comment type="caution">
    <text evidence="13">The sequence shown here is derived from an EMBL/GenBank/DDBJ whole genome shotgun (WGS) entry which is preliminary data.</text>
</comment>
<dbReference type="Gene3D" id="3.40.50.880">
    <property type="match status" value="1"/>
</dbReference>
<comment type="subcellular location">
    <subcellularLocation>
        <location evidence="10">Cytoplasm</location>
    </subcellularLocation>
</comment>
<dbReference type="GO" id="GO:0016829">
    <property type="term" value="F:lyase activity"/>
    <property type="evidence" value="ECO:0007669"/>
    <property type="project" value="UniProtKB-KW"/>
</dbReference>
<sequence>MGQRPKVKVSIVDYGVGNLHSIRKALELAGARPVIESNVRNLLDSEVMIFPGVGAFDPAAAKLEPYREIILDRLNAGTPCLGICIGTHILFEESEEGSIPGIGFMKGRVEKIHGEKIPHMGWNKVTTEDKYFTDVESPYFYFAHSYRANPEEDIIKGTTEYYETFPSIMRKKNTVAVQFHPEKSGASGAIFLKNFVKFIEEKL</sequence>
<name>A0A8J8PFQ8_9ARCH</name>
<evidence type="ECO:0000256" key="5">
    <source>
        <dbReference type="ARBA" id="ARBA00022962"/>
    </source>
</evidence>
<keyword evidence="6 10" id="KW-0368">Histidine biosynthesis</keyword>
<comment type="function">
    <text evidence="10">IGPS catalyzes the conversion of PRFAR and glutamine to IGP, AICAR and glutamate. The HisH subunit catalyzes the hydrolysis of glutamine to glutamate and ammonia as part of the synthesis of IGP and AICAR. The resulting ammonia molecule is channeled to the active site of HisF.</text>
</comment>
<dbReference type="NCBIfam" id="TIGR01855">
    <property type="entry name" value="IMP_synth_hisH"/>
    <property type="match status" value="1"/>
</dbReference>
<evidence type="ECO:0000313" key="14">
    <source>
        <dbReference type="Proteomes" id="UP000752814"/>
    </source>
</evidence>
<keyword evidence="4 10" id="KW-0378">Hydrolase</keyword>
<comment type="pathway">
    <text evidence="1 10">Amino-acid biosynthesis; L-histidine biosynthesis; L-histidine from 5-phospho-alpha-D-ribose 1-diphosphate: step 5/9.</text>
</comment>
<dbReference type="GO" id="GO:0004359">
    <property type="term" value="F:glutaminase activity"/>
    <property type="evidence" value="ECO:0007669"/>
    <property type="project" value="UniProtKB-EC"/>
</dbReference>
<dbReference type="AlphaFoldDB" id="A0A8J8PFQ8"/>
<evidence type="ECO:0000259" key="12">
    <source>
        <dbReference type="Pfam" id="PF00117"/>
    </source>
</evidence>
<evidence type="ECO:0000256" key="4">
    <source>
        <dbReference type="ARBA" id="ARBA00022801"/>
    </source>
</evidence>
<evidence type="ECO:0000256" key="11">
    <source>
        <dbReference type="PIRSR" id="PIRSR000495-1"/>
    </source>
</evidence>
<dbReference type="EC" id="3.5.1.2" evidence="10"/>
<comment type="catalytic activity">
    <reaction evidence="8 10">
        <text>5-[(5-phospho-1-deoxy-D-ribulos-1-ylimino)methylamino]-1-(5-phospho-beta-D-ribosyl)imidazole-4-carboxamide + L-glutamine = D-erythro-1-(imidazol-4-yl)glycerol 3-phosphate + 5-amino-1-(5-phospho-beta-D-ribosyl)imidazole-4-carboxamide + L-glutamate + H(+)</text>
        <dbReference type="Rhea" id="RHEA:24793"/>
        <dbReference type="ChEBI" id="CHEBI:15378"/>
        <dbReference type="ChEBI" id="CHEBI:29985"/>
        <dbReference type="ChEBI" id="CHEBI:58278"/>
        <dbReference type="ChEBI" id="CHEBI:58359"/>
        <dbReference type="ChEBI" id="CHEBI:58475"/>
        <dbReference type="ChEBI" id="CHEBI:58525"/>
        <dbReference type="EC" id="4.3.2.10"/>
    </reaction>
</comment>
<comment type="subunit">
    <text evidence="2 10">Heterodimer of HisH and HisF.</text>
</comment>
<proteinExistence type="inferred from homology"/>
<dbReference type="GO" id="GO:0005737">
    <property type="term" value="C:cytoplasm"/>
    <property type="evidence" value="ECO:0007669"/>
    <property type="project" value="UniProtKB-SubCell"/>
</dbReference>
<evidence type="ECO:0000256" key="10">
    <source>
        <dbReference type="HAMAP-Rule" id="MF_00278"/>
    </source>
</evidence>
<dbReference type="PIRSF" id="PIRSF000495">
    <property type="entry name" value="Amidotransf_hisH"/>
    <property type="match status" value="1"/>
</dbReference>
<dbReference type="InterPro" id="IPR010139">
    <property type="entry name" value="Imidazole-glycPsynth_HisH"/>
</dbReference>
<dbReference type="PROSITE" id="PS51273">
    <property type="entry name" value="GATASE_TYPE_1"/>
    <property type="match status" value="1"/>
</dbReference>
<dbReference type="Proteomes" id="UP000752814">
    <property type="component" value="Unassembled WGS sequence"/>
</dbReference>
<feature type="active site" description="Nucleophile" evidence="10 11">
    <location>
        <position position="84"/>
    </location>
</feature>
<dbReference type="GO" id="GO:0000105">
    <property type="term" value="P:L-histidine biosynthetic process"/>
    <property type="evidence" value="ECO:0007669"/>
    <property type="project" value="UniProtKB-UniRule"/>
</dbReference>
<evidence type="ECO:0000256" key="9">
    <source>
        <dbReference type="ARBA" id="ARBA00049534"/>
    </source>
</evidence>
<evidence type="ECO:0000256" key="1">
    <source>
        <dbReference type="ARBA" id="ARBA00005091"/>
    </source>
</evidence>
<accession>A0A8J8PFQ8</accession>
<evidence type="ECO:0000256" key="7">
    <source>
        <dbReference type="ARBA" id="ARBA00023239"/>
    </source>
</evidence>
<comment type="catalytic activity">
    <reaction evidence="9 10">
        <text>L-glutamine + H2O = L-glutamate + NH4(+)</text>
        <dbReference type="Rhea" id="RHEA:15889"/>
        <dbReference type="ChEBI" id="CHEBI:15377"/>
        <dbReference type="ChEBI" id="CHEBI:28938"/>
        <dbReference type="ChEBI" id="CHEBI:29985"/>
        <dbReference type="ChEBI" id="CHEBI:58359"/>
        <dbReference type="EC" id="3.5.1.2"/>
    </reaction>
</comment>
<dbReference type="Pfam" id="PF00117">
    <property type="entry name" value="GATase"/>
    <property type="match status" value="1"/>
</dbReference>
<keyword evidence="10" id="KW-0963">Cytoplasm</keyword>
<dbReference type="InterPro" id="IPR029062">
    <property type="entry name" value="Class_I_gatase-like"/>
</dbReference>
<evidence type="ECO:0000256" key="3">
    <source>
        <dbReference type="ARBA" id="ARBA00022605"/>
    </source>
</evidence>
<protein>
    <recommendedName>
        <fullName evidence="10">Imidazole glycerol phosphate synthase subunit HisH</fullName>
        <ecNumber evidence="10">4.3.2.10</ecNumber>
    </recommendedName>
    <alternativeName>
        <fullName evidence="10">IGP synthase glutaminase subunit</fullName>
        <ecNumber evidence="10">3.5.1.2</ecNumber>
    </alternativeName>
    <alternativeName>
        <fullName evidence="10">IGP synthase subunit HisH</fullName>
    </alternativeName>
    <alternativeName>
        <fullName evidence="10">ImGP synthase subunit HisH</fullName>
        <shortName evidence="10">IGPS subunit HisH</shortName>
    </alternativeName>
</protein>
<evidence type="ECO:0000313" key="13">
    <source>
        <dbReference type="EMBL" id="TQS83037.1"/>
    </source>
</evidence>
<feature type="domain" description="Glutamine amidotransferase" evidence="12">
    <location>
        <begin position="11"/>
        <end position="195"/>
    </location>
</feature>
<evidence type="ECO:0000256" key="2">
    <source>
        <dbReference type="ARBA" id="ARBA00011152"/>
    </source>
</evidence>
<keyword evidence="7 10" id="KW-0456">Lyase</keyword>
<feature type="active site" evidence="10 11">
    <location>
        <position position="180"/>
    </location>
</feature>
<organism evidence="13 14">
    <name type="scientific">Candidatus Methanomassiliicoccus intestinalis</name>
    <dbReference type="NCBI Taxonomy" id="1406512"/>
    <lineage>
        <taxon>Archaea</taxon>
        <taxon>Methanobacteriati</taxon>
        <taxon>Thermoplasmatota</taxon>
        <taxon>Thermoplasmata</taxon>
        <taxon>Methanomassiliicoccales</taxon>
        <taxon>Methanomassiliicoccaceae</taxon>
        <taxon>Methanomassiliicoccus</taxon>
    </lineage>
</organism>
<dbReference type="PANTHER" id="PTHR42701">
    <property type="entry name" value="IMIDAZOLE GLYCEROL PHOSPHATE SYNTHASE SUBUNIT HISH"/>
    <property type="match status" value="1"/>
</dbReference>
<dbReference type="EMBL" id="LVVT01000014">
    <property type="protein sequence ID" value="TQS83037.1"/>
    <property type="molecule type" value="Genomic_DNA"/>
</dbReference>
<dbReference type="EC" id="4.3.2.10" evidence="10"/>
<keyword evidence="3 10" id="KW-0028">Amino-acid biosynthesis</keyword>
<dbReference type="PANTHER" id="PTHR42701:SF1">
    <property type="entry name" value="IMIDAZOLE GLYCEROL PHOSPHATE SYNTHASE SUBUNIT HISH"/>
    <property type="match status" value="1"/>
</dbReference>
<feature type="active site" evidence="10 11">
    <location>
        <position position="182"/>
    </location>
</feature>
<reference evidence="13" key="1">
    <citation type="submission" date="2016-03" db="EMBL/GenBank/DDBJ databases">
        <authorList>
            <person name="Borrel G."/>
            <person name="Mccann A."/>
            <person name="O'Toole P.W."/>
        </authorList>
    </citation>
    <scope>NUCLEOTIDE SEQUENCE</scope>
    <source>
        <strain evidence="13">183</strain>
    </source>
</reference>
<dbReference type="InterPro" id="IPR017926">
    <property type="entry name" value="GATASE"/>
</dbReference>
<evidence type="ECO:0000256" key="8">
    <source>
        <dbReference type="ARBA" id="ARBA00047838"/>
    </source>
</evidence>
<dbReference type="CDD" id="cd01748">
    <property type="entry name" value="GATase1_IGP_Synthase"/>
    <property type="match status" value="1"/>
</dbReference>
<keyword evidence="5 10" id="KW-0315">Glutamine amidotransferase</keyword>
<dbReference type="HAMAP" id="MF_00278">
    <property type="entry name" value="HisH"/>
    <property type="match status" value="1"/>
</dbReference>
<dbReference type="SUPFAM" id="SSF52317">
    <property type="entry name" value="Class I glutamine amidotransferase-like"/>
    <property type="match status" value="1"/>
</dbReference>
<gene>
    <name evidence="10" type="primary">hisH</name>
    <name evidence="13" type="ORF">A3207_02820</name>
</gene>
<dbReference type="UniPathway" id="UPA00031">
    <property type="reaction ID" value="UER00010"/>
</dbReference>
<dbReference type="GO" id="GO:0000107">
    <property type="term" value="F:imidazoleglycerol-phosphate synthase activity"/>
    <property type="evidence" value="ECO:0007669"/>
    <property type="project" value="UniProtKB-UniRule"/>
</dbReference>